<feature type="compositionally biased region" description="Basic and acidic residues" evidence="2">
    <location>
        <begin position="417"/>
        <end position="437"/>
    </location>
</feature>
<name>A0AAD8YA97_9STRA</name>
<dbReference type="EMBL" id="JATAAI010000012">
    <property type="protein sequence ID" value="KAK1742083.1"/>
    <property type="molecule type" value="Genomic_DNA"/>
</dbReference>
<feature type="region of interest" description="Disordered" evidence="2">
    <location>
        <begin position="126"/>
        <end position="155"/>
    </location>
</feature>
<organism evidence="3 4">
    <name type="scientific">Skeletonema marinoi</name>
    <dbReference type="NCBI Taxonomy" id="267567"/>
    <lineage>
        <taxon>Eukaryota</taxon>
        <taxon>Sar</taxon>
        <taxon>Stramenopiles</taxon>
        <taxon>Ochrophyta</taxon>
        <taxon>Bacillariophyta</taxon>
        <taxon>Coscinodiscophyceae</taxon>
        <taxon>Thalassiosirophycidae</taxon>
        <taxon>Thalassiosirales</taxon>
        <taxon>Skeletonemataceae</taxon>
        <taxon>Skeletonema</taxon>
        <taxon>Skeletonema marinoi-dohrnii complex</taxon>
    </lineage>
</organism>
<protein>
    <submittedName>
        <fullName evidence="3">Uncharacterized protein</fullName>
    </submittedName>
</protein>
<evidence type="ECO:0000256" key="1">
    <source>
        <dbReference type="SAM" id="Coils"/>
    </source>
</evidence>
<gene>
    <name evidence="3" type="ORF">QTG54_007656</name>
</gene>
<dbReference type="Proteomes" id="UP001224775">
    <property type="component" value="Unassembled WGS sequence"/>
</dbReference>
<feature type="region of interest" description="Disordered" evidence="2">
    <location>
        <begin position="348"/>
        <end position="437"/>
    </location>
</feature>
<feature type="compositionally biased region" description="Low complexity" evidence="2">
    <location>
        <begin position="132"/>
        <end position="141"/>
    </location>
</feature>
<keyword evidence="4" id="KW-1185">Reference proteome</keyword>
<feature type="compositionally biased region" description="Polar residues" evidence="2">
    <location>
        <begin position="47"/>
        <end position="56"/>
    </location>
</feature>
<feature type="region of interest" description="Disordered" evidence="2">
    <location>
        <begin position="1"/>
        <end position="110"/>
    </location>
</feature>
<feature type="coiled-coil region" evidence="1">
    <location>
        <begin position="450"/>
        <end position="487"/>
    </location>
</feature>
<feature type="compositionally biased region" description="Low complexity" evidence="2">
    <location>
        <begin position="19"/>
        <end position="36"/>
    </location>
</feature>
<keyword evidence="1" id="KW-0175">Coiled coil</keyword>
<proteinExistence type="predicted"/>
<feature type="compositionally biased region" description="Gly residues" evidence="2">
    <location>
        <begin position="80"/>
        <end position="93"/>
    </location>
</feature>
<feature type="coiled-coil region" evidence="1">
    <location>
        <begin position="255"/>
        <end position="343"/>
    </location>
</feature>
<reference evidence="3" key="1">
    <citation type="submission" date="2023-06" db="EMBL/GenBank/DDBJ databases">
        <title>Survivors Of The Sea: Transcriptome response of Skeletonema marinoi to long-term dormancy.</title>
        <authorList>
            <person name="Pinder M.I.M."/>
            <person name="Kourtchenko O."/>
            <person name="Robertson E.K."/>
            <person name="Larsson T."/>
            <person name="Maumus F."/>
            <person name="Osuna-Cruz C.M."/>
            <person name="Vancaester E."/>
            <person name="Stenow R."/>
            <person name="Vandepoele K."/>
            <person name="Ploug H."/>
            <person name="Bruchert V."/>
            <person name="Godhe A."/>
            <person name="Topel M."/>
        </authorList>
    </citation>
    <scope>NUCLEOTIDE SEQUENCE</scope>
    <source>
        <strain evidence="3">R05AC</strain>
    </source>
</reference>
<evidence type="ECO:0000256" key="2">
    <source>
        <dbReference type="SAM" id="MobiDB-lite"/>
    </source>
</evidence>
<evidence type="ECO:0000313" key="3">
    <source>
        <dbReference type="EMBL" id="KAK1742083.1"/>
    </source>
</evidence>
<evidence type="ECO:0000313" key="4">
    <source>
        <dbReference type="Proteomes" id="UP001224775"/>
    </source>
</evidence>
<accession>A0AAD8YA97</accession>
<comment type="caution">
    <text evidence="3">The sequence shown here is derived from an EMBL/GenBank/DDBJ whole genome shotgun (WGS) entry which is preliminary data.</text>
</comment>
<dbReference type="AlphaFoldDB" id="A0AAD8YA97"/>
<feature type="compositionally biased region" description="Basic and acidic residues" evidence="2">
    <location>
        <begin position="370"/>
        <end position="392"/>
    </location>
</feature>
<feature type="coiled-coil region" evidence="1">
    <location>
        <begin position="156"/>
        <end position="190"/>
    </location>
</feature>
<sequence>MLNRIRASVAGETPDSPRHTSSSAAHNNNSPSPSTPQRGGLFGFLVKQSSAGSIPQQHELPPPPHGISSHEKGITPMGPSAGGFFGGLIGGGTSSSSPAPPSPSVEPDSPRTIRASAAALLKFSSTPPLFHNNESSNNNNIHSDDNTDNSRNNNTNDALEEQINKRDQHIMKLEHDLQKLQHQQTQLTKDTATIRRQQLESTHRHAVAIRLWRRTNDGLASRVTCFDTETTPAAAKEIAALIRDAAPGNKDSSYLMMLQDQLAKATIKLDHLASQTEIVLQKGEEVVESLREEMNEVIRERCRMEIELMDQEEMLEEEMKRLVLRTERRLKRVMGEIDFLEKNAVMALKNQEEEEDGNSVDNDDEEEEDNKSKKVGGEKIETEKAANEKESTDETDATTEITPQPAGVDDGTNTRKSNNEQDNNKKEEDQSPEVLRQELRRIAMERDRCLSVLQKKLRDKNEEFNALMKLKESRTKAIDKIETERREREEWKRGRQEIIA</sequence>
<feature type="compositionally biased region" description="Acidic residues" evidence="2">
    <location>
        <begin position="352"/>
        <end position="369"/>
    </location>
</feature>